<evidence type="ECO:0000259" key="3">
    <source>
        <dbReference type="Pfam" id="PF12697"/>
    </source>
</evidence>
<dbReference type="Gene3D" id="3.40.50.1820">
    <property type="entry name" value="alpha/beta hydrolase"/>
    <property type="match status" value="1"/>
</dbReference>
<comment type="similarity">
    <text evidence="1">Belongs to the AB hydrolase superfamily.</text>
</comment>
<dbReference type="Proteomes" id="UP000183900">
    <property type="component" value="Unassembled WGS sequence"/>
</dbReference>
<reference evidence="5" key="1">
    <citation type="submission" date="2015-08" db="EMBL/GenBank/DDBJ databases">
        <authorList>
            <person name="Varghese N."/>
        </authorList>
    </citation>
    <scope>NUCLEOTIDE SEQUENCE [LARGE SCALE GENOMIC DNA]</scope>
    <source>
        <strain evidence="5">DSM 23407</strain>
    </source>
</reference>
<dbReference type="SUPFAM" id="SSF53474">
    <property type="entry name" value="alpha/beta-Hydrolases"/>
    <property type="match status" value="1"/>
</dbReference>
<feature type="region of interest" description="Disordered" evidence="2">
    <location>
        <begin position="226"/>
        <end position="250"/>
    </location>
</feature>
<evidence type="ECO:0000313" key="5">
    <source>
        <dbReference type="Proteomes" id="UP000183900"/>
    </source>
</evidence>
<dbReference type="InterPro" id="IPR000073">
    <property type="entry name" value="AB_hydrolase_1"/>
</dbReference>
<proteinExistence type="inferred from homology"/>
<feature type="domain" description="AB hydrolase-1" evidence="3">
    <location>
        <begin position="22"/>
        <end position="218"/>
    </location>
</feature>
<accession>A0A0K6I6H6</accession>
<protein>
    <submittedName>
        <fullName evidence="4">Pimeloyl-ACP methyl ester carboxylesterase</fullName>
    </submittedName>
</protein>
<dbReference type="AlphaFoldDB" id="A0A0K6I6H6"/>
<feature type="compositionally biased region" description="Low complexity" evidence="2">
    <location>
        <begin position="240"/>
        <end position="250"/>
    </location>
</feature>
<dbReference type="InterPro" id="IPR029058">
    <property type="entry name" value="AB_hydrolase_fold"/>
</dbReference>
<sequence>MSVQDISRKYAVTLRGKGGVPIVFAHGLGCDQTMWKDVAPAFEASSQVILFDLIGFGNSDHSCFSYERYQSLADYADDCIELIEHVCSEPVIFVGHSVSAMIGVLAAGKRPDLFRQLVLIGPSPCYVNDGAYQGGFNAADIEGLIEAMRSNYLGWTKGIAPLIMGNPERPELTEVLEESFCRTDPDVAQHFAALTFWSDNRSDLASVTTPALVIQCDPPPLNGSTLKYGFDPEGGPQWQTSDTSPTRSSRSFGRLRFCAAKAWRWRMPFARSAFPS</sequence>
<evidence type="ECO:0000256" key="2">
    <source>
        <dbReference type="SAM" id="MobiDB-lite"/>
    </source>
</evidence>
<evidence type="ECO:0000313" key="4">
    <source>
        <dbReference type="EMBL" id="CUA98735.1"/>
    </source>
</evidence>
<organism evidence="4 5">
    <name type="scientific">Pannonibacter indicus</name>
    <dbReference type="NCBI Taxonomy" id="466044"/>
    <lineage>
        <taxon>Bacteria</taxon>
        <taxon>Pseudomonadati</taxon>
        <taxon>Pseudomonadota</taxon>
        <taxon>Alphaproteobacteria</taxon>
        <taxon>Hyphomicrobiales</taxon>
        <taxon>Stappiaceae</taxon>
        <taxon>Pannonibacter</taxon>
    </lineage>
</organism>
<name>A0A0K6I6H6_9HYPH</name>
<evidence type="ECO:0000256" key="1">
    <source>
        <dbReference type="ARBA" id="ARBA00008645"/>
    </source>
</evidence>
<gene>
    <name evidence="4" type="ORF">Ga0061067_1112</name>
</gene>
<dbReference type="EMBL" id="CYHE01000011">
    <property type="protein sequence ID" value="CUA98735.1"/>
    <property type="molecule type" value="Genomic_DNA"/>
</dbReference>
<keyword evidence="5" id="KW-1185">Reference proteome</keyword>
<dbReference type="Pfam" id="PF12697">
    <property type="entry name" value="Abhydrolase_6"/>
    <property type="match status" value="1"/>
</dbReference>
<dbReference type="PANTHER" id="PTHR43039">
    <property type="entry name" value="ESTERASE-RELATED"/>
    <property type="match status" value="1"/>
</dbReference>